<evidence type="ECO:0000259" key="10">
    <source>
        <dbReference type="Pfam" id="PF02875"/>
    </source>
</evidence>
<dbReference type="NCBIfam" id="NF001126">
    <property type="entry name" value="PRK00139.1-4"/>
    <property type="match status" value="1"/>
</dbReference>
<dbReference type="GO" id="GO:0008360">
    <property type="term" value="P:regulation of cell shape"/>
    <property type="evidence" value="ECO:0007669"/>
    <property type="project" value="UniProtKB-KW"/>
</dbReference>
<dbReference type="HAMAP" id="MF_00208">
    <property type="entry name" value="MurE"/>
    <property type="match status" value="1"/>
</dbReference>
<dbReference type="EMBL" id="FYEH01000001">
    <property type="protein sequence ID" value="SNB56201.1"/>
    <property type="molecule type" value="Genomic_DNA"/>
</dbReference>
<comment type="PTM">
    <text evidence="7">Carboxylation is probably crucial for Mg(2+) binding and, consequently, for the gamma-phosphate positioning of ATP.</text>
</comment>
<keyword evidence="13" id="KW-1185">Reference proteome</keyword>
<feature type="binding site" evidence="7">
    <location>
        <begin position="106"/>
        <end position="112"/>
    </location>
    <ligand>
        <name>ATP</name>
        <dbReference type="ChEBI" id="CHEBI:30616"/>
    </ligand>
</feature>
<dbReference type="UniPathway" id="UPA00219"/>
<dbReference type="GO" id="GO:0000287">
    <property type="term" value="F:magnesium ion binding"/>
    <property type="evidence" value="ECO:0007669"/>
    <property type="project" value="UniProtKB-UniRule"/>
</dbReference>
<dbReference type="InterPro" id="IPR036615">
    <property type="entry name" value="Mur_ligase_C_dom_sf"/>
</dbReference>
<feature type="binding site" evidence="7">
    <location>
        <begin position="403"/>
        <end position="406"/>
    </location>
    <ligand>
        <name>meso-2,6-diaminopimelate</name>
        <dbReference type="ChEBI" id="CHEBI:57791"/>
    </ligand>
</feature>
<dbReference type="RefSeq" id="WP_243389679.1">
    <property type="nucleotide sequence ID" value="NZ_FYEH01000001.1"/>
</dbReference>
<feature type="binding site" evidence="7">
    <location>
        <position position="455"/>
    </location>
    <ligand>
        <name>meso-2,6-diaminopimelate</name>
        <dbReference type="ChEBI" id="CHEBI:57791"/>
    </ligand>
</feature>
<evidence type="ECO:0000256" key="7">
    <source>
        <dbReference type="HAMAP-Rule" id="MF_00208"/>
    </source>
</evidence>
<evidence type="ECO:0000256" key="4">
    <source>
        <dbReference type="ARBA" id="ARBA00022984"/>
    </source>
</evidence>
<feature type="binding site" evidence="7">
    <location>
        <position position="28"/>
    </location>
    <ligand>
        <name>UDP-N-acetyl-alpha-D-muramoyl-L-alanyl-D-glutamate</name>
        <dbReference type="ChEBI" id="CHEBI:83900"/>
    </ligand>
</feature>
<proteinExistence type="inferred from homology"/>
<comment type="similarity">
    <text evidence="1 7">Belongs to the MurCDEF family. MurE subfamily.</text>
</comment>
<evidence type="ECO:0000313" key="12">
    <source>
        <dbReference type="EMBL" id="SNB56201.1"/>
    </source>
</evidence>
<accession>A0A212QA05</accession>
<evidence type="ECO:0000256" key="6">
    <source>
        <dbReference type="ARBA" id="ARBA00023316"/>
    </source>
</evidence>
<dbReference type="NCBIfam" id="TIGR01085">
    <property type="entry name" value="murE"/>
    <property type="match status" value="1"/>
</dbReference>
<dbReference type="SUPFAM" id="SSF53244">
    <property type="entry name" value="MurD-like peptide ligases, peptide-binding domain"/>
    <property type="match status" value="1"/>
</dbReference>
<dbReference type="PANTHER" id="PTHR23135:SF4">
    <property type="entry name" value="UDP-N-ACETYLMURAMOYL-L-ALANYL-D-GLUTAMATE--2,6-DIAMINOPIMELATE LIGASE MURE HOMOLOG, CHLOROPLASTIC"/>
    <property type="match status" value="1"/>
</dbReference>
<organism evidence="12 13">
    <name type="scientific">Arboricoccus pini</name>
    <dbReference type="NCBI Taxonomy" id="1963835"/>
    <lineage>
        <taxon>Bacteria</taxon>
        <taxon>Pseudomonadati</taxon>
        <taxon>Pseudomonadota</taxon>
        <taxon>Alphaproteobacteria</taxon>
        <taxon>Geminicoccales</taxon>
        <taxon>Geminicoccaceae</taxon>
        <taxon>Arboricoccus</taxon>
    </lineage>
</organism>
<dbReference type="GO" id="GO:0008765">
    <property type="term" value="F:UDP-N-acetylmuramoylalanyl-D-glutamate-2,6-diaminopimelate ligase activity"/>
    <property type="evidence" value="ECO:0007669"/>
    <property type="project" value="UniProtKB-UniRule"/>
</dbReference>
<feature type="binding site" evidence="7">
    <location>
        <position position="379"/>
    </location>
    <ligand>
        <name>meso-2,6-diaminopimelate</name>
        <dbReference type="ChEBI" id="CHEBI:57791"/>
    </ligand>
</feature>
<keyword evidence="7" id="KW-0963">Cytoplasm</keyword>
<keyword evidence="5 7" id="KW-0131">Cell cycle</keyword>
<evidence type="ECO:0000256" key="1">
    <source>
        <dbReference type="ARBA" id="ARBA00005898"/>
    </source>
</evidence>
<feature type="binding site" evidence="7">
    <location>
        <position position="175"/>
    </location>
    <ligand>
        <name>UDP-N-acetyl-alpha-D-muramoyl-L-alanyl-D-glutamate</name>
        <dbReference type="ChEBI" id="CHEBI:83900"/>
    </ligand>
</feature>
<keyword evidence="7" id="KW-0067">ATP-binding</keyword>
<dbReference type="InterPro" id="IPR035911">
    <property type="entry name" value="MurE/MurF_N"/>
</dbReference>
<feature type="binding site" evidence="7">
    <location>
        <position position="183"/>
    </location>
    <ligand>
        <name>UDP-N-acetyl-alpha-D-muramoyl-L-alanyl-D-glutamate</name>
        <dbReference type="ChEBI" id="CHEBI:83900"/>
    </ligand>
</feature>
<dbReference type="SUPFAM" id="SSF53623">
    <property type="entry name" value="MurD-like peptide ligases, catalytic domain"/>
    <property type="match status" value="1"/>
</dbReference>
<evidence type="ECO:0000259" key="9">
    <source>
        <dbReference type="Pfam" id="PF01225"/>
    </source>
</evidence>
<evidence type="ECO:0000259" key="11">
    <source>
        <dbReference type="Pfam" id="PF08245"/>
    </source>
</evidence>
<reference evidence="12 13" key="1">
    <citation type="submission" date="2017-06" db="EMBL/GenBank/DDBJ databases">
        <authorList>
            <person name="Kim H.J."/>
            <person name="Triplett B.A."/>
        </authorList>
    </citation>
    <scope>NUCLEOTIDE SEQUENCE [LARGE SCALE GENOMIC DNA]</scope>
    <source>
        <strain evidence="12 13">B29T1</strain>
    </source>
</reference>
<gene>
    <name evidence="7" type="primary">murE</name>
    <name evidence="12" type="ORF">SAMN07250955_101524</name>
</gene>
<feature type="short sequence motif" description="Meso-diaminopimelate recognition motif" evidence="7">
    <location>
        <begin position="403"/>
        <end position="406"/>
    </location>
</feature>
<evidence type="ECO:0000256" key="5">
    <source>
        <dbReference type="ARBA" id="ARBA00023306"/>
    </source>
</evidence>
<dbReference type="InterPro" id="IPR005761">
    <property type="entry name" value="UDP-N-AcMur-Glu-dNH2Pim_ligase"/>
</dbReference>
<comment type="cofactor">
    <cofactor evidence="7">
        <name>Mg(2+)</name>
        <dbReference type="ChEBI" id="CHEBI:18420"/>
    </cofactor>
</comment>
<dbReference type="AlphaFoldDB" id="A0A212QA05"/>
<comment type="function">
    <text evidence="7">Catalyzes the addition of meso-diaminopimelic acid to the nucleotide precursor UDP-N-acetylmuramoyl-L-alanyl-D-glutamate (UMAG) in the biosynthesis of bacterial cell-wall peptidoglycan.</text>
</comment>
<keyword evidence="7" id="KW-0547">Nucleotide-binding</keyword>
<dbReference type="Gene3D" id="3.40.1390.10">
    <property type="entry name" value="MurE/MurF, N-terminal domain"/>
    <property type="match status" value="1"/>
</dbReference>
<comment type="catalytic activity">
    <reaction evidence="7">
        <text>UDP-N-acetyl-alpha-D-muramoyl-L-alanyl-D-glutamate + meso-2,6-diaminopimelate + ATP = UDP-N-acetyl-alpha-D-muramoyl-L-alanyl-gamma-D-glutamyl-meso-2,6-diaminopimelate + ADP + phosphate + H(+)</text>
        <dbReference type="Rhea" id="RHEA:23676"/>
        <dbReference type="ChEBI" id="CHEBI:15378"/>
        <dbReference type="ChEBI" id="CHEBI:30616"/>
        <dbReference type="ChEBI" id="CHEBI:43474"/>
        <dbReference type="ChEBI" id="CHEBI:57791"/>
        <dbReference type="ChEBI" id="CHEBI:83900"/>
        <dbReference type="ChEBI" id="CHEBI:83905"/>
        <dbReference type="ChEBI" id="CHEBI:456216"/>
        <dbReference type="EC" id="6.3.2.13"/>
    </reaction>
</comment>
<feature type="binding site" evidence="7">
    <location>
        <position position="451"/>
    </location>
    <ligand>
        <name>meso-2,6-diaminopimelate</name>
        <dbReference type="ChEBI" id="CHEBI:57791"/>
    </ligand>
</feature>
<comment type="subcellular location">
    <subcellularLocation>
        <location evidence="7 8">Cytoplasm</location>
    </subcellularLocation>
</comment>
<dbReference type="Gene3D" id="3.40.1190.10">
    <property type="entry name" value="Mur-like, catalytic domain"/>
    <property type="match status" value="1"/>
</dbReference>
<keyword evidence="4 7" id="KW-0573">Peptidoglycan synthesis</keyword>
<comment type="caution">
    <text evidence="7">Lacks conserved residue(s) required for the propagation of feature annotation.</text>
</comment>
<keyword evidence="3 7" id="KW-0133">Cell shape</keyword>
<dbReference type="EC" id="6.3.2.13" evidence="7"/>
<evidence type="ECO:0000256" key="8">
    <source>
        <dbReference type="RuleBase" id="RU004135"/>
    </source>
</evidence>
<dbReference type="Gene3D" id="3.90.190.20">
    <property type="entry name" value="Mur ligase, C-terminal domain"/>
    <property type="match status" value="1"/>
</dbReference>
<feature type="domain" description="Mur ligase central" evidence="11">
    <location>
        <begin position="104"/>
        <end position="306"/>
    </location>
</feature>
<sequence>MLLSELKTEAVRLIGDGSVRIDGLAADSREVKAGDLFAAVPGVKADGAGFIAAARAAGAVAVLRQAPANDTDDLPILEAANVRLALAQIAARFYGRQPATMVAVTGTNGKSSIASFVRQIGQSLGIAAASIGTLGVQAPGIDETLGLTTPGPIAIHRILQRLADDGVTLAAMEASSHALDQYRLDGVRLRAAAFTNLTRDHFDYHGDFEAYFTAKARLFRDLLPRTGVAVLNADIPEFEPLSAIARARGLEVMDFGHKAGALKLVHQAPTAHGQLLSFTALGRTVTIESSLVGGFQAHNLLAAVGLMLAAGIELDRIQAVLPAVKGAHGRVERVAARAHGAPVFVDYAHTSDALERVLEALRLHTRGRLFVVFGAGGDRDPGKRALMGAAAARLADRVYVTDDNPRSEDPAAIRQAVLAGCPGGIDAGDRRQAIFQAVADLGPDDLLVIAGKGHERGQTIAGTVYPFDDEMVAREAVAMADGVPA</sequence>
<dbReference type="NCBIfam" id="NF001124">
    <property type="entry name" value="PRK00139.1-2"/>
    <property type="match status" value="1"/>
</dbReference>
<dbReference type="Proteomes" id="UP000197065">
    <property type="component" value="Unassembled WGS sequence"/>
</dbReference>
<evidence type="ECO:0000313" key="13">
    <source>
        <dbReference type="Proteomes" id="UP000197065"/>
    </source>
</evidence>
<dbReference type="InterPro" id="IPR004101">
    <property type="entry name" value="Mur_ligase_C"/>
</dbReference>
<dbReference type="PANTHER" id="PTHR23135">
    <property type="entry name" value="MUR LIGASE FAMILY MEMBER"/>
    <property type="match status" value="1"/>
</dbReference>
<dbReference type="Pfam" id="PF08245">
    <property type="entry name" value="Mur_ligase_M"/>
    <property type="match status" value="1"/>
</dbReference>
<feature type="domain" description="Mur ligase N-terminal catalytic" evidence="9">
    <location>
        <begin position="21"/>
        <end position="94"/>
    </location>
</feature>
<keyword evidence="7 12" id="KW-0436">Ligase</keyword>
<evidence type="ECO:0000256" key="3">
    <source>
        <dbReference type="ARBA" id="ARBA00022960"/>
    </source>
</evidence>
<dbReference type="GO" id="GO:0005737">
    <property type="term" value="C:cytoplasm"/>
    <property type="evidence" value="ECO:0007669"/>
    <property type="project" value="UniProtKB-SubCell"/>
</dbReference>
<feature type="binding site" evidence="7">
    <location>
        <begin position="148"/>
        <end position="149"/>
    </location>
    <ligand>
        <name>UDP-N-acetyl-alpha-D-muramoyl-L-alanyl-D-glutamate</name>
        <dbReference type="ChEBI" id="CHEBI:83900"/>
    </ligand>
</feature>
<keyword evidence="2 7" id="KW-0132">Cell division</keyword>
<comment type="pathway">
    <text evidence="7 8">Cell wall biogenesis; peptidoglycan biosynthesis.</text>
</comment>
<dbReference type="GO" id="GO:0051301">
    <property type="term" value="P:cell division"/>
    <property type="evidence" value="ECO:0007669"/>
    <property type="project" value="UniProtKB-KW"/>
</dbReference>
<dbReference type="SUPFAM" id="SSF63418">
    <property type="entry name" value="MurE/MurF N-terminal domain"/>
    <property type="match status" value="1"/>
</dbReference>
<feature type="modified residue" description="N6-carboxylysine" evidence="7">
    <location>
        <position position="215"/>
    </location>
</feature>
<protein>
    <recommendedName>
        <fullName evidence="7">UDP-N-acetylmuramoyl-L-alanyl-D-glutamate--2,6-diaminopimelate ligase</fullName>
        <ecNumber evidence="7">6.3.2.13</ecNumber>
    </recommendedName>
    <alternativeName>
        <fullName evidence="7">Meso-A2pm-adding enzyme</fullName>
    </alternativeName>
    <alternativeName>
        <fullName evidence="7">Meso-diaminopimelate-adding enzyme</fullName>
    </alternativeName>
    <alternativeName>
        <fullName evidence="7">UDP-MurNAc-L-Ala-D-Glu:meso-diaminopimelate ligase</fullName>
    </alternativeName>
    <alternativeName>
        <fullName evidence="7">UDP-MurNAc-tripeptide synthetase</fullName>
    </alternativeName>
    <alternativeName>
        <fullName evidence="7">UDP-N-acetylmuramyl-tripeptide synthetase</fullName>
    </alternativeName>
</protein>
<dbReference type="InterPro" id="IPR000713">
    <property type="entry name" value="Mur_ligase_N"/>
</dbReference>
<feature type="binding site" evidence="7">
    <location>
        <position position="181"/>
    </location>
    <ligand>
        <name>UDP-N-acetyl-alpha-D-muramoyl-L-alanyl-D-glutamate</name>
        <dbReference type="ChEBI" id="CHEBI:83900"/>
    </ligand>
</feature>
<name>A0A212QA05_9PROT</name>
<dbReference type="GO" id="GO:0005524">
    <property type="term" value="F:ATP binding"/>
    <property type="evidence" value="ECO:0007669"/>
    <property type="project" value="UniProtKB-UniRule"/>
</dbReference>
<keyword evidence="6 7" id="KW-0961">Cell wall biogenesis/degradation</keyword>
<dbReference type="InterPro" id="IPR036565">
    <property type="entry name" value="Mur-like_cat_sf"/>
</dbReference>
<keyword evidence="7" id="KW-0460">Magnesium</keyword>
<feature type="domain" description="Mur ligase C-terminal" evidence="10">
    <location>
        <begin position="329"/>
        <end position="453"/>
    </location>
</feature>
<dbReference type="InterPro" id="IPR013221">
    <property type="entry name" value="Mur_ligase_cen"/>
</dbReference>
<dbReference type="GO" id="GO:0071555">
    <property type="term" value="P:cell wall organization"/>
    <property type="evidence" value="ECO:0007669"/>
    <property type="project" value="UniProtKB-KW"/>
</dbReference>
<evidence type="ECO:0000256" key="2">
    <source>
        <dbReference type="ARBA" id="ARBA00022618"/>
    </source>
</evidence>
<dbReference type="Pfam" id="PF01225">
    <property type="entry name" value="Mur_ligase"/>
    <property type="match status" value="1"/>
</dbReference>
<dbReference type="Pfam" id="PF02875">
    <property type="entry name" value="Mur_ligase_C"/>
    <property type="match status" value="1"/>
</dbReference>
<dbReference type="GO" id="GO:0009252">
    <property type="term" value="P:peptidoglycan biosynthetic process"/>
    <property type="evidence" value="ECO:0007669"/>
    <property type="project" value="UniProtKB-UniRule"/>
</dbReference>